<dbReference type="Proteomes" id="UP001469553">
    <property type="component" value="Unassembled WGS sequence"/>
</dbReference>
<name>A0ABV0ZGL7_9TELE</name>
<gene>
    <name evidence="1" type="ORF">AMECASPLE_034481</name>
</gene>
<protein>
    <submittedName>
        <fullName evidence="1">Uncharacterized protein</fullName>
    </submittedName>
</protein>
<evidence type="ECO:0000313" key="2">
    <source>
        <dbReference type="Proteomes" id="UP001469553"/>
    </source>
</evidence>
<sequence>NSTLLCKPPSFSPNMFSIYMAYHITEVHNSSLRTFPPFEPSLGYQPPFLLMRQTSWSLQSTNTSVAARPYGTPPFKPSNKLQNRINSSLTVDADLPRTISLAKRSGYLHVTYH</sequence>
<proteinExistence type="predicted"/>
<dbReference type="EMBL" id="JAHRIP010061318">
    <property type="protein sequence ID" value="MEQ2305136.1"/>
    <property type="molecule type" value="Genomic_DNA"/>
</dbReference>
<organism evidence="1 2">
    <name type="scientific">Ameca splendens</name>
    <dbReference type="NCBI Taxonomy" id="208324"/>
    <lineage>
        <taxon>Eukaryota</taxon>
        <taxon>Metazoa</taxon>
        <taxon>Chordata</taxon>
        <taxon>Craniata</taxon>
        <taxon>Vertebrata</taxon>
        <taxon>Euteleostomi</taxon>
        <taxon>Actinopterygii</taxon>
        <taxon>Neopterygii</taxon>
        <taxon>Teleostei</taxon>
        <taxon>Neoteleostei</taxon>
        <taxon>Acanthomorphata</taxon>
        <taxon>Ovalentaria</taxon>
        <taxon>Atherinomorphae</taxon>
        <taxon>Cyprinodontiformes</taxon>
        <taxon>Goodeidae</taxon>
        <taxon>Ameca</taxon>
    </lineage>
</organism>
<evidence type="ECO:0000313" key="1">
    <source>
        <dbReference type="EMBL" id="MEQ2305136.1"/>
    </source>
</evidence>
<reference evidence="1 2" key="1">
    <citation type="submission" date="2021-06" db="EMBL/GenBank/DDBJ databases">
        <authorList>
            <person name="Palmer J.M."/>
        </authorList>
    </citation>
    <scope>NUCLEOTIDE SEQUENCE [LARGE SCALE GENOMIC DNA]</scope>
    <source>
        <strain evidence="1 2">AS_MEX2019</strain>
        <tissue evidence="1">Muscle</tissue>
    </source>
</reference>
<accession>A0ABV0ZGL7</accession>
<comment type="caution">
    <text evidence="1">The sequence shown here is derived from an EMBL/GenBank/DDBJ whole genome shotgun (WGS) entry which is preliminary data.</text>
</comment>
<keyword evidence="2" id="KW-1185">Reference proteome</keyword>
<feature type="non-terminal residue" evidence="1">
    <location>
        <position position="1"/>
    </location>
</feature>